<evidence type="ECO:0000256" key="10">
    <source>
        <dbReference type="SAM" id="Phobius"/>
    </source>
</evidence>
<dbReference type="PROSITE" id="PS00211">
    <property type="entry name" value="ABC_TRANSPORTER_1"/>
    <property type="match status" value="1"/>
</dbReference>
<keyword evidence="6" id="KW-0547">Nucleotide-binding</keyword>
<dbReference type="Ensembl" id="ENSACLT00000089537.1">
    <property type="protein sequence ID" value="ENSACLP00000049425.1"/>
    <property type="gene ID" value="ENSACLG00000019760.2"/>
</dbReference>
<dbReference type="InterPro" id="IPR027417">
    <property type="entry name" value="P-loop_NTPase"/>
</dbReference>
<keyword evidence="13" id="KW-1185">Reference proteome</keyword>
<evidence type="ECO:0000256" key="4">
    <source>
        <dbReference type="ARBA" id="ARBA00022692"/>
    </source>
</evidence>
<dbReference type="GO" id="GO:0005319">
    <property type="term" value="F:lipid transporter activity"/>
    <property type="evidence" value="ECO:0007669"/>
    <property type="project" value="TreeGrafter"/>
</dbReference>
<evidence type="ECO:0000256" key="7">
    <source>
        <dbReference type="ARBA" id="ARBA00022840"/>
    </source>
</evidence>
<evidence type="ECO:0000313" key="13">
    <source>
        <dbReference type="Proteomes" id="UP000265100"/>
    </source>
</evidence>
<keyword evidence="5" id="KW-0677">Repeat</keyword>
<dbReference type="InterPro" id="IPR017871">
    <property type="entry name" value="ABC_transporter-like_CS"/>
</dbReference>
<dbReference type="InterPro" id="IPR003439">
    <property type="entry name" value="ABC_transporter-like_ATP-bd"/>
</dbReference>
<dbReference type="InterPro" id="IPR026082">
    <property type="entry name" value="ABCA"/>
</dbReference>
<accession>A0AAX7SZW5</accession>
<evidence type="ECO:0000256" key="5">
    <source>
        <dbReference type="ARBA" id="ARBA00022737"/>
    </source>
</evidence>
<evidence type="ECO:0000313" key="12">
    <source>
        <dbReference type="Ensembl" id="ENSACLP00000049425.1"/>
    </source>
</evidence>
<evidence type="ECO:0000256" key="6">
    <source>
        <dbReference type="ARBA" id="ARBA00022741"/>
    </source>
</evidence>
<reference evidence="12" key="2">
    <citation type="submission" date="2025-08" db="UniProtKB">
        <authorList>
            <consortium name="Ensembl"/>
        </authorList>
    </citation>
    <scope>IDENTIFICATION</scope>
</reference>
<dbReference type="GO" id="GO:0140359">
    <property type="term" value="F:ABC-type transporter activity"/>
    <property type="evidence" value="ECO:0007669"/>
    <property type="project" value="InterPro"/>
</dbReference>
<dbReference type="Proteomes" id="UP000265100">
    <property type="component" value="Chromosome 8"/>
</dbReference>
<evidence type="ECO:0000256" key="1">
    <source>
        <dbReference type="ARBA" id="ARBA00004141"/>
    </source>
</evidence>
<comment type="subcellular location">
    <subcellularLocation>
        <location evidence="1">Membrane</location>
        <topology evidence="1">Multi-pass membrane protein</topology>
    </subcellularLocation>
</comment>
<name>A0AAX7SZW5_ASTCA</name>
<dbReference type="InterPro" id="IPR003593">
    <property type="entry name" value="AAA+_ATPase"/>
</dbReference>
<dbReference type="GO" id="GO:0005524">
    <property type="term" value="F:ATP binding"/>
    <property type="evidence" value="ECO:0007669"/>
    <property type="project" value="UniProtKB-KW"/>
</dbReference>
<feature type="transmembrane region" description="Helical" evidence="10">
    <location>
        <begin position="248"/>
        <end position="269"/>
    </location>
</feature>
<dbReference type="GeneTree" id="ENSGT00940000158172"/>
<feature type="transmembrane region" description="Helical" evidence="10">
    <location>
        <begin position="356"/>
        <end position="375"/>
    </location>
</feature>
<dbReference type="GO" id="GO:0016887">
    <property type="term" value="F:ATP hydrolysis activity"/>
    <property type="evidence" value="ECO:0007669"/>
    <property type="project" value="InterPro"/>
</dbReference>
<feature type="transmembrane region" description="Helical" evidence="10">
    <location>
        <begin position="323"/>
        <end position="344"/>
    </location>
</feature>
<evidence type="ECO:0000259" key="11">
    <source>
        <dbReference type="PROSITE" id="PS50893"/>
    </source>
</evidence>
<dbReference type="Pfam" id="PF12698">
    <property type="entry name" value="ABC2_membrane_3"/>
    <property type="match status" value="1"/>
</dbReference>
<proteinExistence type="inferred from homology"/>
<feature type="domain" description="ABC transporter" evidence="11">
    <location>
        <begin position="1036"/>
        <end position="1263"/>
    </location>
</feature>
<protein>
    <recommendedName>
        <fullName evidence="11">ABC transporter domain-containing protein</fullName>
    </recommendedName>
</protein>
<evidence type="ECO:0000256" key="2">
    <source>
        <dbReference type="ARBA" id="ARBA00008869"/>
    </source>
</evidence>
<sequence>MYFIPEARISERTSRPYVIHMRNAGSMQPMYRRDAGVWNQTRSLLYKNLLIKWRTKQQSLQELILPLLLLGLLILISTLNPHVYYGGISTTELESDSHFFKGLGYTPISNITTYIMEEVAQNMLMQDRLEMFSSEEDLENASLYEPSSYVGVVFMDSSATSYKLRFPHNQLPLPSDYTESIASCLSSSVNCRAANYWYSGFIHLQSLIDAAIIQMQTKRSVLSELELKAVMMGQPGSVEVQKFPHALISIYLVLAFTPFVTFLIVNVAAEKEHRLKDTMTMMGLYDTAFWLSWGLLYAALVTTMSILMAIIATYTALFPNSNFLVIFFLIFLYGISSIFFSFMLTPLFKKPKFASTVGSMLTVVFGCLSLFTVLVKDFPQPLVWLLCLLSPSAFSIGIAQAQGDGAVFSSLTNGPHPLYVPLLMLVVDCILYLLLATYLDQVLPGEFGMRRSLVYFLKPSYWSKHRKRYVEVSSVYDTELNGAPGGDESIEPVSPEFRGKEAIRINNIRKVYKEKDNVVEALRGLTFDIYEGQITALLGHSGAGKSTLMNILCGICPPTNGTATIYGSPVAEIADASEMKQLVGICPQFNIIFDVLTVEEHLRIFAAIKGIPRADIDVTKVLKDLDLEKIMTAQAKNLSGGQKRKLSVGIAILGDPKILLLDEPTAGMDPYSRHQVWSLLKSRRAGRVTVLSTHYMDEADILADRKAVISQGQLKCVGSSLYLKIKCGVGYHLSEACDAEKITSLVKQHVPKAKLSRQHEAELTFTLPFESMDTFPGLFSELDSQPRLGIVNYGVSMTTLEDVFLRLEAEAEQADDECDTASLDDTDQRLLTFSDTKSDVVTGHALWRQQFSTVAWLHMLNMRRERKAFIYTTTVHSLPMTVNILSNALLRGLNGTGQIRTWTKPFEYVKHRATQSHFSSLLCFILGVLSPLQIKCRSTLRISGLVPSAYWCGQAAVDIPFYYLILSFMSIILFSFHTGNLLNSSNLSAVVISSQSKAKVERNLEEGQNEDEDVQMERARVKEALSCQSCEEKPVVVVSNLKKQYKGRREGFSLSKKRKLATKNVSFCVRKGEVLGLLGPNGAGKSTIMHMLAGDTDPTAGQVLLGDYSTEFRSVDNPLEHVGYCPQVNPLWPRVTLQEHLEIYAAIKGLKGEDVPGIIKRVVNALELKDHLHKQAKTLSAGLKRKLCFALSMIGNPQIVLLDEPSSGMDPKSKQPILTTHYMEEAEAVCDRVAIMVSGQLRCIGSIQHLKGKYGRGYSLEVKLREELTGLQQVALLHKEILRIFPHAARQER</sequence>
<keyword evidence="8 10" id="KW-1133">Transmembrane helix</keyword>
<dbReference type="SMART" id="SM00382">
    <property type="entry name" value="AAA"/>
    <property type="match status" value="2"/>
</dbReference>
<dbReference type="FunFam" id="3.40.50.300:FF:000335">
    <property type="entry name" value="ATP binding cassette subfamily A member 5"/>
    <property type="match status" value="1"/>
</dbReference>
<organism evidence="12 13">
    <name type="scientific">Astatotilapia calliptera</name>
    <name type="common">Eastern happy</name>
    <name type="synonym">Chromis callipterus</name>
    <dbReference type="NCBI Taxonomy" id="8154"/>
    <lineage>
        <taxon>Eukaryota</taxon>
        <taxon>Metazoa</taxon>
        <taxon>Chordata</taxon>
        <taxon>Craniata</taxon>
        <taxon>Vertebrata</taxon>
        <taxon>Euteleostomi</taxon>
        <taxon>Actinopterygii</taxon>
        <taxon>Neopterygii</taxon>
        <taxon>Teleostei</taxon>
        <taxon>Neoteleostei</taxon>
        <taxon>Acanthomorphata</taxon>
        <taxon>Ovalentaria</taxon>
        <taxon>Cichlomorphae</taxon>
        <taxon>Cichliformes</taxon>
        <taxon>Cichlidae</taxon>
        <taxon>African cichlids</taxon>
        <taxon>Pseudocrenilabrinae</taxon>
        <taxon>Haplochromini</taxon>
        <taxon>Astatotilapia</taxon>
    </lineage>
</organism>
<keyword evidence="9 10" id="KW-0472">Membrane</keyword>
<dbReference type="Pfam" id="PF00005">
    <property type="entry name" value="ABC_tran"/>
    <property type="match status" value="2"/>
</dbReference>
<dbReference type="Gene3D" id="3.40.50.300">
    <property type="entry name" value="P-loop containing nucleotide triphosphate hydrolases"/>
    <property type="match status" value="2"/>
</dbReference>
<evidence type="ECO:0000256" key="9">
    <source>
        <dbReference type="ARBA" id="ARBA00023136"/>
    </source>
</evidence>
<feature type="transmembrane region" description="Helical" evidence="10">
    <location>
        <begin position="418"/>
        <end position="439"/>
    </location>
</feature>
<reference evidence="12" key="1">
    <citation type="submission" date="2018-05" db="EMBL/GenBank/DDBJ databases">
        <authorList>
            <person name="Datahose"/>
        </authorList>
    </citation>
    <scope>NUCLEOTIDE SEQUENCE</scope>
</reference>
<dbReference type="SUPFAM" id="SSF52540">
    <property type="entry name" value="P-loop containing nucleoside triphosphate hydrolases"/>
    <property type="match status" value="2"/>
</dbReference>
<dbReference type="CDD" id="cd03263">
    <property type="entry name" value="ABC_subfamily_A"/>
    <property type="match status" value="2"/>
</dbReference>
<dbReference type="GO" id="GO:0005886">
    <property type="term" value="C:plasma membrane"/>
    <property type="evidence" value="ECO:0007669"/>
    <property type="project" value="UniProtKB-ARBA"/>
</dbReference>
<dbReference type="PROSITE" id="PS50893">
    <property type="entry name" value="ABC_TRANSPORTER_2"/>
    <property type="match status" value="2"/>
</dbReference>
<reference evidence="12" key="3">
    <citation type="submission" date="2025-09" db="UniProtKB">
        <authorList>
            <consortium name="Ensembl"/>
        </authorList>
    </citation>
    <scope>IDENTIFICATION</scope>
</reference>
<dbReference type="PANTHER" id="PTHR19229">
    <property type="entry name" value="ATP-BINDING CASSETTE TRANSPORTER SUBFAMILY A ABCA"/>
    <property type="match status" value="1"/>
</dbReference>
<keyword evidence="4 10" id="KW-0812">Transmembrane</keyword>
<gene>
    <name evidence="12" type="primary">ABCA5</name>
</gene>
<comment type="similarity">
    <text evidence="2">Belongs to the ABC transporter superfamily. ABCA family.</text>
</comment>
<evidence type="ECO:0000256" key="8">
    <source>
        <dbReference type="ARBA" id="ARBA00022989"/>
    </source>
</evidence>
<evidence type="ECO:0000256" key="3">
    <source>
        <dbReference type="ARBA" id="ARBA00022448"/>
    </source>
</evidence>
<dbReference type="InterPro" id="IPR013525">
    <property type="entry name" value="ABC2_TM"/>
</dbReference>
<keyword evidence="3" id="KW-0813">Transport</keyword>
<feature type="transmembrane region" description="Helical" evidence="10">
    <location>
        <begin position="63"/>
        <end position="85"/>
    </location>
</feature>
<feature type="transmembrane region" description="Helical" evidence="10">
    <location>
        <begin position="290"/>
        <end position="317"/>
    </location>
</feature>
<feature type="domain" description="ABC transporter" evidence="11">
    <location>
        <begin position="503"/>
        <end position="736"/>
    </location>
</feature>
<dbReference type="FunFam" id="3.40.50.300:FF:000436">
    <property type="entry name" value="ATP binding cassette subfamily A member 9"/>
    <property type="match status" value="1"/>
</dbReference>
<keyword evidence="7" id="KW-0067">ATP-binding</keyword>
<dbReference type="PANTHER" id="PTHR19229:SF209">
    <property type="entry name" value="ATP-BINDING CASSETTE SUB-FAMILY A MEMBER 5 ISOFORM X1"/>
    <property type="match status" value="1"/>
</dbReference>